<organism evidence="3 4">
    <name type="scientific">Lupinus angustifolius</name>
    <name type="common">Narrow-leaved blue lupine</name>
    <dbReference type="NCBI Taxonomy" id="3871"/>
    <lineage>
        <taxon>Eukaryota</taxon>
        <taxon>Viridiplantae</taxon>
        <taxon>Streptophyta</taxon>
        <taxon>Embryophyta</taxon>
        <taxon>Tracheophyta</taxon>
        <taxon>Spermatophyta</taxon>
        <taxon>Magnoliopsida</taxon>
        <taxon>eudicotyledons</taxon>
        <taxon>Gunneridae</taxon>
        <taxon>Pentapetalae</taxon>
        <taxon>rosids</taxon>
        <taxon>fabids</taxon>
        <taxon>Fabales</taxon>
        <taxon>Fabaceae</taxon>
        <taxon>Papilionoideae</taxon>
        <taxon>50 kb inversion clade</taxon>
        <taxon>genistoids sensu lato</taxon>
        <taxon>core genistoids</taxon>
        <taxon>Genisteae</taxon>
        <taxon>Lupinus</taxon>
    </lineage>
</organism>
<protein>
    <submittedName>
        <fullName evidence="3">Uncharacterized protein</fullName>
    </submittedName>
</protein>
<dbReference type="GO" id="GO:0000786">
    <property type="term" value="C:nucleosome"/>
    <property type="evidence" value="ECO:0007669"/>
    <property type="project" value="InterPro"/>
</dbReference>
<sequence>MAGRKWSILFAFIIFLIVMEAAIVYGQGNGKENGKDQGNEKVIKEVKKPNEEKKPKEVKKPKEEKKPKEVKPKEEKKPKEVKPKEEKKPKEVKPKEEKKPKEVKPKEEKKPKEVKPKKEKKPKEVKPKKEKKKPKHGYDESSDYEELTPQSGFERGLCRANSSCHFKTLRCPNECPERKPKKNKKHKACFLDCSSKCESTCKVRKANCDGYGSLCYDPRFVGGDGVIFYFHGAKGGNFAIVSDDEFQINAHFIGTRPQGRTRDYTWVQALAVMFDTHTLDIAAKRVSQWDDNVDSLLVKWNGKAINIPSDGDAEWRANVDDREVVVERTDDANSVRVTVSGLLEMDIRVRPIGEKENKAHNYQLPADDSFAHLETQFRFKNLSDSVEGVLGQTYRPNYVSPVKRGVAMPMMGGEDKYQTLSLYSTPCNLCKFKRPSAVASSEGLIAQY</sequence>
<dbReference type="Pfam" id="PF06830">
    <property type="entry name" value="Root_cap"/>
    <property type="match status" value="1"/>
</dbReference>
<dbReference type="GO" id="GO:0003677">
    <property type="term" value="F:DNA binding"/>
    <property type="evidence" value="ECO:0007669"/>
    <property type="project" value="InterPro"/>
</dbReference>
<keyword evidence="2" id="KW-0732">Signal</keyword>
<dbReference type="Proteomes" id="UP000188354">
    <property type="component" value="Chromosome LG07"/>
</dbReference>
<name>A0A4P1RDQ0_LUPAN</name>
<dbReference type="AlphaFoldDB" id="A0A4P1RDQ0"/>
<feature type="signal peptide" evidence="2">
    <location>
        <begin position="1"/>
        <end position="21"/>
    </location>
</feature>
<dbReference type="GO" id="GO:0030527">
    <property type="term" value="F:structural constituent of chromatin"/>
    <property type="evidence" value="ECO:0007669"/>
    <property type="project" value="InterPro"/>
</dbReference>
<dbReference type="STRING" id="3871.A0A4P1RDQ0"/>
<dbReference type="InterPro" id="IPR009646">
    <property type="entry name" value="Root_cap"/>
</dbReference>
<gene>
    <name evidence="3" type="ORF">TanjilG_03246</name>
</gene>
<dbReference type="KEGG" id="lang:109351650"/>
<dbReference type="InterPro" id="IPR005819">
    <property type="entry name" value="H1/H5"/>
</dbReference>
<dbReference type="Gramene" id="OIW08570">
    <property type="protein sequence ID" value="OIW08570"/>
    <property type="gene ID" value="TanjilG_03246"/>
</dbReference>
<keyword evidence="4" id="KW-1185">Reference proteome</keyword>
<dbReference type="EMBL" id="CM007367">
    <property type="protein sequence ID" value="OIW08570.1"/>
    <property type="molecule type" value="Genomic_DNA"/>
</dbReference>
<dbReference type="OrthoDB" id="585770at2759"/>
<evidence type="ECO:0000313" key="4">
    <source>
        <dbReference type="Proteomes" id="UP000188354"/>
    </source>
</evidence>
<evidence type="ECO:0000256" key="1">
    <source>
        <dbReference type="SAM" id="MobiDB-lite"/>
    </source>
</evidence>
<feature type="compositionally biased region" description="Basic and acidic residues" evidence="1">
    <location>
        <begin position="32"/>
        <end position="127"/>
    </location>
</feature>
<dbReference type="PANTHER" id="PTHR31656">
    <property type="entry name" value="ROOT CAP DOMAIN-CONTAINING PROTEIN"/>
    <property type="match status" value="1"/>
</dbReference>
<evidence type="ECO:0000313" key="3">
    <source>
        <dbReference type="EMBL" id="OIW08570.1"/>
    </source>
</evidence>
<feature type="chain" id="PRO_5020025622" evidence="2">
    <location>
        <begin position="22"/>
        <end position="448"/>
    </location>
</feature>
<accession>A0A4P1RDQ0</accession>
<dbReference type="GO" id="GO:0006334">
    <property type="term" value="P:nucleosome assembly"/>
    <property type="evidence" value="ECO:0007669"/>
    <property type="project" value="InterPro"/>
</dbReference>
<feature type="region of interest" description="Disordered" evidence="1">
    <location>
        <begin position="29"/>
        <end position="147"/>
    </location>
</feature>
<evidence type="ECO:0000256" key="2">
    <source>
        <dbReference type="SAM" id="SignalP"/>
    </source>
</evidence>
<proteinExistence type="predicted"/>
<reference evidence="3 4" key="1">
    <citation type="journal article" date="2017" name="Plant Biotechnol. J.">
        <title>A comprehensive draft genome sequence for lupin (Lupinus angustifolius), an emerging health food: insights into plant-microbe interactions and legume evolution.</title>
        <authorList>
            <person name="Hane J.K."/>
            <person name="Ming Y."/>
            <person name="Kamphuis L.G."/>
            <person name="Nelson M.N."/>
            <person name="Garg G."/>
            <person name="Atkins C.A."/>
            <person name="Bayer P.E."/>
            <person name="Bravo A."/>
            <person name="Bringans S."/>
            <person name="Cannon S."/>
            <person name="Edwards D."/>
            <person name="Foley R."/>
            <person name="Gao L.L."/>
            <person name="Harrison M.J."/>
            <person name="Huang W."/>
            <person name="Hurgobin B."/>
            <person name="Li S."/>
            <person name="Liu C.W."/>
            <person name="McGrath A."/>
            <person name="Morahan G."/>
            <person name="Murray J."/>
            <person name="Weller J."/>
            <person name="Jian J."/>
            <person name="Singh K.B."/>
        </authorList>
    </citation>
    <scope>NUCLEOTIDE SEQUENCE [LARGE SCALE GENOMIC DNA]</scope>
    <source>
        <strain evidence="4">cv. Tanjil</strain>
        <tissue evidence="3">Whole plant</tissue>
    </source>
</reference>
<dbReference type="PRINTS" id="PR00624">
    <property type="entry name" value="HISTONEH5"/>
</dbReference>